<feature type="region of interest" description="Disordered" evidence="1">
    <location>
        <begin position="1"/>
        <end position="214"/>
    </location>
</feature>
<evidence type="ECO:0000313" key="3">
    <source>
        <dbReference type="Proteomes" id="UP001369815"/>
    </source>
</evidence>
<feature type="compositionally biased region" description="Basic and acidic residues" evidence="1">
    <location>
        <begin position="308"/>
        <end position="333"/>
    </location>
</feature>
<feature type="region of interest" description="Disordered" evidence="1">
    <location>
        <begin position="637"/>
        <end position="800"/>
    </location>
</feature>
<feature type="compositionally biased region" description="Polar residues" evidence="1">
    <location>
        <begin position="789"/>
        <end position="800"/>
    </location>
</feature>
<dbReference type="EMBL" id="JBANMG010000010">
    <property type="protein sequence ID" value="KAK6948592.1"/>
    <property type="molecule type" value="Genomic_DNA"/>
</dbReference>
<feature type="compositionally biased region" description="Basic and acidic residues" evidence="1">
    <location>
        <begin position="149"/>
        <end position="159"/>
    </location>
</feature>
<feature type="compositionally biased region" description="Polar residues" evidence="1">
    <location>
        <begin position="752"/>
        <end position="763"/>
    </location>
</feature>
<feature type="compositionally biased region" description="Basic and acidic residues" evidence="1">
    <location>
        <begin position="115"/>
        <end position="132"/>
    </location>
</feature>
<comment type="caution">
    <text evidence="2">The sequence shown here is derived from an EMBL/GenBank/DDBJ whole genome shotgun (WGS) entry which is preliminary data.</text>
</comment>
<keyword evidence="3" id="KW-1185">Reference proteome</keyword>
<gene>
    <name evidence="2" type="ORF">Daesc_010362</name>
</gene>
<name>A0AAX6M8S3_9PEZI</name>
<feature type="compositionally biased region" description="Basic and acidic residues" evidence="1">
    <location>
        <begin position="717"/>
        <end position="726"/>
    </location>
</feature>
<feature type="compositionally biased region" description="Basic and acidic residues" evidence="1">
    <location>
        <begin position="291"/>
        <end position="300"/>
    </location>
</feature>
<feature type="compositionally biased region" description="Polar residues" evidence="1">
    <location>
        <begin position="503"/>
        <end position="515"/>
    </location>
</feature>
<evidence type="ECO:0000256" key="1">
    <source>
        <dbReference type="SAM" id="MobiDB-lite"/>
    </source>
</evidence>
<feature type="compositionally biased region" description="Acidic residues" evidence="1">
    <location>
        <begin position="664"/>
        <end position="675"/>
    </location>
</feature>
<feature type="compositionally biased region" description="Basic residues" evidence="1">
    <location>
        <begin position="133"/>
        <end position="148"/>
    </location>
</feature>
<feature type="compositionally biased region" description="Acidic residues" evidence="1">
    <location>
        <begin position="732"/>
        <end position="750"/>
    </location>
</feature>
<dbReference type="AlphaFoldDB" id="A0AAX6M8S3"/>
<feature type="compositionally biased region" description="Polar residues" evidence="1">
    <location>
        <begin position="643"/>
        <end position="656"/>
    </location>
</feature>
<dbReference type="Proteomes" id="UP001369815">
    <property type="component" value="Unassembled WGS sequence"/>
</dbReference>
<feature type="compositionally biased region" description="Low complexity" evidence="1">
    <location>
        <begin position="557"/>
        <end position="569"/>
    </location>
</feature>
<feature type="compositionally biased region" description="Basic residues" evidence="1">
    <location>
        <begin position="1"/>
        <end position="16"/>
    </location>
</feature>
<reference evidence="2 3" key="1">
    <citation type="journal article" date="2024" name="Front Chem Biol">
        <title>Unveiling the potential of Daldinia eschscholtzii MFLUCC 19-0629 through bioactivity and bioinformatics studies for enhanced sustainable agriculture production.</title>
        <authorList>
            <person name="Brooks S."/>
            <person name="Weaver J.A."/>
            <person name="Klomchit A."/>
            <person name="Alharthi S.A."/>
            <person name="Onlamun T."/>
            <person name="Nurani R."/>
            <person name="Vong T.K."/>
            <person name="Alberti F."/>
            <person name="Greco C."/>
        </authorList>
    </citation>
    <scope>NUCLEOTIDE SEQUENCE [LARGE SCALE GENOMIC DNA]</scope>
    <source>
        <strain evidence="2">MFLUCC 19-0629</strain>
    </source>
</reference>
<evidence type="ECO:0000313" key="2">
    <source>
        <dbReference type="EMBL" id="KAK6948592.1"/>
    </source>
</evidence>
<proteinExistence type="predicted"/>
<accession>A0AAX6M8S3</accession>
<sequence length="800" mass="89716">MALWPFRRRGSRKRPRTPALSSDVDTLERGRQPQPPSRSQTEPAGTPIGNESLRGKRDGPHKLQRRQRTYSFSPGRRDSIRVIKTKKGPVASMPPGSIPTVPGEAFGGPGILRSSNDDFATRVPTLHHEGSRNKRRGQPLPRKKSSKRRKEDHDREAEIKAMSQFMPVRPAADAWPAGRLMKKESKRTRPGSNRNWDEPSSDISLPLPRSIHSGISTDSEQLSWKVSAFEALAPRPTLRCASNPVYGPAAGSGLTRSQSTKRKLTERGAIPESTLRAHKRIDNLADDLDASDLRELMERDKRRRERKKEKEQERLERRLARRAEKQRAEEAEALKSGTPPPQNLERGVLGREMAGEDPASVVITSSRRRRSDESPRRDSVQQEELETRRDSPKPLEEFHRTESIPLEPSTPAKAPESEQVPEPSQEQQQPSSRASSPRVLSFIRTRTSRSRSPKGSGRTRTDIEQPSPSLSKPEYAESGSRVSDAGSSKPWRSFFRWGKNKRSSGPSSFSNTSRDSMLAGPPPAHQNYVPRKISSSVPKRTMSRFREDLPELPLSPPDSRVASPDADPLPVDPLPAIPDDVQMRYDTPTSGRRSHEVMRATPISWQRDEIQSSPAPQSMSLASIDSEASWLSGRINRKRASSGMRSSLQQYAQPRFSTEYEERASDDENIVEDEYMNSVVPTHSHEKSTGEARPSSDEEDEDREAKWGAVGQTPVVHHRDTMRSREGFLQSFEDDDEKDLEKYSDDEEEGSSPVQPQRATSISLDKGHVRNFSAGSAKLLEISPRASGENRQSFVDRGTQ</sequence>
<feature type="compositionally biased region" description="Basic and acidic residues" evidence="1">
    <location>
        <begin position="683"/>
        <end position="696"/>
    </location>
</feature>
<feature type="region of interest" description="Disordered" evidence="1">
    <location>
        <begin position="236"/>
        <end position="621"/>
    </location>
</feature>
<protein>
    <submittedName>
        <fullName evidence="2">Uncharacterized protein</fullName>
    </submittedName>
</protein>
<feature type="compositionally biased region" description="Low complexity" evidence="1">
    <location>
        <begin position="417"/>
        <end position="439"/>
    </location>
</feature>
<feature type="compositionally biased region" description="Polar residues" evidence="1">
    <location>
        <begin position="611"/>
        <end position="621"/>
    </location>
</feature>
<organism evidence="2 3">
    <name type="scientific">Daldinia eschscholtzii</name>
    <dbReference type="NCBI Taxonomy" id="292717"/>
    <lineage>
        <taxon>Eukaryota</taxon>
        <taxon>Fungi</taxon>
        <taxon>Dikarya</taxon>
        <taxon>Ascomycota</taxon>
        <taxon>Pezizomycotina</taxon>
        <taxon>Sordariomycetes</taxon>
        <taxon>Xylariomycetidae</taxon>
        <taxon>Xylariales</taxon>
        <taxon>Hypoxylaceae</taxon>
        <taxon>Daldinia</taxon>
    </lineage>
</organism>
<feature type="compositionally biased region" description="Basic and acidic residues" evidence="1">
    <location>
        <begin position="370"/>
        <end position="402"/>
    </location>
</feature>